<reference evidence="1 2" key="3">
    <citation type="journal article" date="2010" name="BMC Genomics">
        <title>Transcriptome sequencing and comparative analysis of cucumber flowers with different sex types.</title>
        <authorList>
            <person name="Guo S."/>
            <person name="Zheng Y."/>
            <person name="Joung J.G."/>
            <person name="Liu S."/>
            <person name="Zhang Z."/>
            <person name="Crasta O.R."/>
            <person name="Sobral B.W."/>
            <person name="Xu Y."/>
            <person name="Huang S."/>
            <person name="Fei Z."/>
        </authorList>
    </citation>
    <scope>NUCLEOTIDE SEQUENCE [LARGE SCALE GENOMIC DNA]</scope>
    <source>
        <strain evidence="2">cv. 9930</strain>
    </source>
</reference>
<name>A0A0A0KU58_CUCSA</name>
<gene>
    <name evidence="1" type="ORF">Csa_5G505810</name>
</gene>
<reference evidence="1 2" key="2">
    <citation type="journal article" date="2009" name="PLoS ONE">
        <title>An integrated genetic and cytogenetic map of the cucumber genome.</title>
        <authorList>
            <person name="Ren Y."/>
            <person name="Zhang Z."/>
            <person name="Liu J."/>
            <person name="Staub J.E."/>
            <person name="Han Y."/>
            <person name="Cheng Z."/>
            <person name="Li X."/>
            <person name="Lu J."/>
            <person name="Miao H."/>
            <person name="Kang H."/>
            <person name="Xie B."/>
            <person name="Gu X."/>
            <person name="Wang X."/>
            <person name="Du Y."/>
            <person name="Jin W."/>
            <person name="Huang S."/>
        </authorList>
    </citation>
    <scope>NUCLEOTIDE SEQUENCE [LARGE SCALE GENOMIC DNA]</scope>
    <source>
        <strain evidence="2">cv. 9930</strain>
    </source>
</reference>
<dbReference type="Gramene" id="KGN51271">
    <property type="protein sequence ID" value="KGN51271"/>
    <property type="gene ID" value="Csa_5G505810"/>
</dbReference>
<sequence>MSKRESLKSKLHPKYQPEDYVRQRSLNIRMYAPQNSLIIKATEEGSSNVLIHRDQNDQR</sequence>
<organism evidence="1 2">
    <name type="scientific">Cucumis sativus</name>
    <name type="common">Cucumber</name>
    <dbReference type="NCBI Taxonomy" id="3659"/>
    <lineage>
        <taxon>Eukaryota</taxon>
        <taxon>Viridiplantae</taxon>
        <taxon>Streptophyta</taxon>
        <taxon>Embryophyta</taxon>
        <taxon>Tracheophyta</taxon>
        <taxon>Spermatophyta</taxon>
        <taxon>Magnoliopsida</taxon>
        <taxon>eudicotyledons</taxon>
        <taxon>Gunneridae</taxon>
        <taxon>Pentapetalae</taxon>
        <taxon>rosids</taxon>
        <taxon>fabids</taxon>
        <taxon>Cucurbitales</taxon>
        <taxon>Cucurbitaceae</taxon>
        <taxon>Benincaseae</taxon>
        <taxon>Cucumis</taxon>
    </lineage>
</organism>
<dbReference type="AlphaFoldDB" id="A0A0A0KU58"/>
<dbReference type="Proteomes" id="UP000029981">
    <property type="component" value="Chromosome 5"/>
</dbReference>
<reference evidence="1 2" key="1">
    <citation type="journal article" date="2009" name="Nat. Genet.">
        <title>The genome of the cucumber, Cucumis sativus L.</title>
        <authorList>
            <person name="Huang S."/>
            <person name="Li R."/>
            <person name="Zhang Z."/>
            <person name="Li L."/>
            <person name="Gu X."/>
            <person name="Fan W."/>
            <person name="Lucas W.J."/>
            <person name="Wang X."/>
            <person name="Xie B."/>
            <person name="Ni P."/>
            <person name="Ren Y."/>
            <person name="Zhu H."/>
            <person name="Li J."/>
            <person name="Lin K."/>
            <person name="Jin W."/>
            <person name="Fei Z."/>
            <person name="Li G."/>
            <person name="Staub J."/>
            <person name="Kilian A."/>
            <person name="van der Vossen E.A."/>
            <person name="Wu Y."/>
            <person name="Guo J."/>
            <person name="He J."/>
            <person name="Jia Z."/>
            <person name="Ren Y."/>
            <person name="Tian G."/>
            <person name="Lu Y."/>
            <person name="Ruan J."/>
            <person name="Qian W."/>
            <person name="Wang M."/>
            <person name="Huang Q."/>
            <person name="Li B."/>
            <person name="Xuan Z."/>
            <person name="Cao J."/>
            <person name="Asan"/>
            <person name="Wu Z."/>
            <person name="Zhang J."/>
            <person name="Cai Q."/>
            <person name="Bai Y."/>
            <person name="Zhao B."/>
            <person name="Han Y."/>
            <person name="Li Y."/>
            <person name="Li X."/>
            <person name="Wang S."/>
            <person name="Shi Q."/>
            <person name="Liu S."/>
            <person name="Cho W.K."/>
            <person name="Kim J.Y."/>
            <person name="Xu Y."/>
            <person name="Heller-Uszynska K."/>
            <person name="Miao H."/>
            <person name="Cheng Z."/>
            <person name="Zhang S."/>
            <person name="Wu J."/>
            <person name="Yang Y."/>
            <person name="Kang H."/>
            <person name="Li M."/>
            <person name="Liang H."/>
            <person name="Ren X."/>
            <person name="Shi Z."/>
            <person name="Wen M."/>
            <person name="Jian M."/>
            <person name="Yang H."/>
            <person name="Zhang G."/>
            <person name="Yang Z."/>
            <person name="Chen R."/>
            <person name="Liu S."/>
            <person name="Li J."/>
            <person name="Ma L."/>
            <person name="Liu H."/>
            <person name="Zhou Y."/>
            <person name="Zhao J."/>
            <person name="Fang X."/>
            <person name="Li G."/>
            <person name="Fang L."/>
            <person name="Li Y."/>
            <person name="Liu D."/>
            <person name="Zheng H."/>
            <person name="Zhang Y."/>
            <person name="Qin N."/>
            <person name="Li Z."/>
            <person name="Yang G."/>
            <person name="Yang S."/>
            <person name="Bolund L."/>
            <person name="Kristiansen K."/>
            <person name="Zheng H."/>
            <person name="Li S."/>
            <person name="Zhang X."/>
            <person name="Yang H."/>
            <person name="Wang J."/>
            <person name="Sun R."/>
            <person name="Zhang B."/>
            <person name="Jiang S."/>
            <person name="Wang J."/>
            <person name="Du Y."/>
            <person name="Li S."/>
        </authorList>
    </citation>
    <scope>NUCLEOTIDE SEQUENCE [LARGE SCALE GENOMIC DNA]</scope>
    <source>
        <strain evidence="2">cv. 9930</strain>
    </source>
</reference>
<proteinExistence type="predicted"/>
<reference evidence="1 2" key="4">
    <citation type="journal article" date="2011" name="BMC Genomics">
        <title>RNA-Seq improves annotation of protein-coding genes in the cucumber genome.</title>
        <authorList>
            <person name="Li Z."/>
            <person name="Zhang Z."/>
            <person name="Yan P."/>
            <person name="Huang S."/>
            <person name="Fei Z."/>
            <person name="Lin K."/>
        </authorList>
    </citation>
    <scope>NUCLEOTIDE SEQUENCE [LARGE SCALE GENOMIC DNA]</scope>
    <source>
        <strain evidence="2">cv. 9930</strain>
    </source>
</reference>
<accession>A0A0A0KU58</accession>
<dbReference type="EMBL" id="CM002926">
    <property type="protein sequence ID" value="KGN51271.1"/>
    <property type="molecule type" value="Genomic_DNA"/>
</dbReference>
<evidence type="ECO:0000313" key="1">
    <source>
        <dbReference type="EMBL" id="KGN51271.1"/>
    </source>
</evidence>
<keyword evidence="2" id="KW-1185">Reference proteome</keyword>
<protein>
    <submittedName>
        <fullName evidence="1">Uncharacterized protein</fullName>
    </submittedName>
</protein>
<evidence type="ECO:0000313" key="2">
    <source>
        <dbReference type="Proteomes" id="UP000029981"/>
    </source>
</evidence>